<keyword evidence="1" id="KW-1133">Transmembrane helix</keyword>
<proteinExistence type="predicted"/>
<feature type="transmembrane region" description="Helical" evidence="1">
    <location>
        <begin position="58"/>
        <end position="82"/>
    </location>
</feature>
<evidence type="ECO:0000256" key="1">
    <source>
        <dbReference type="SAM" id="Phobius"/>
    </source>
</evidence>
<dbReference type="Pfam" id="PF04224">
    <property type="entry name" value="DUF417"/>
    <property type="match status" value="1"/>
</dbReference>
<protein>
    <submittedName>
        <fullName evidence="2">DUF417 family protein</fullName>
    </submittedName>
</protein>
<feature type="transmembrane region" description="Helical" evidence="1">
    <location>
        <begin position="89"/>
        <end position="110"/>
    </location>
</feature>
<dbReference type="InterPro" id="IPR016865">
    <property type="entry name" value="RclC"/>
</dbReference>
<organism evidence="2 3">
    <name type="scientific">Pseudomonas arcuscaelestis</name>
    <dbReference type="NCBI Taxonomy" id="2710591"/>
    <lineage>
        <taxon>Bacteria</taxon>
        <taxon>Pseudomonadati</taxon>
        <taxon>Pseudomonadota</taxon>
        <taxon>Gammaproteobacteria</taxon>
        <taxon>Pseudomonadales</taxon>
        <taxon>Pseudomonadaceae</taxon>
        <taxon>Pseudomonas</taxon>
    </lineage>
</organism>
<dbReference type="PANTHER" id="PTHR40106">
    <property type="entry name" value="INNER MEMBRANE PROTEIN RCLC"/>
    <property type="match status" value="1"/>
</dbReference>
<reference evidence="2 3" key="1">
    <citation type="submission" date="2020-08" db="EMBL/GenBank/DDBJ databases">
        <title>Description of novel Pseudomonas species.</title>
        <authorList>
            <person name="Duman M."/>
            <person name="Mulet M."/>
            <person name="Altun S."/>
            <person name="Saticioglu I.B."/>
            <person name="Lalucat J."/>
            <person name="Garcia-Valdes E."/>
        </authorList>
    </citation>
    <scope>NUCLEOTIDE SEQUENCE [LARGE SCALE GENOMIC DNA]</scope>
    <source>
        <strain evidence="2 3">P66</strain>
    </source>
</reference>
<comment type="caution">
    <text evidence="2">The sequence shown here is derived from an EMBL/GenBank/DDBJ whole genome shotgun (WGS) entry which is preliminary data.</text>
</comment>
<dbReference type="PANTHER" id="PTHR40106:SF1">
    <property type="entry name" value="INNER MEMBRANE PROTEIN RCLC"/>
    <property type="match status" value="1"/>
</dbReference>
<keyword evidence="1" id="KW-0812">Transmembrane</keyword>
<evidence type="ECO:0000313" key="2">
    <source>
        <dbReference type="EMBL" id="MBM5460895.1"/>
    </source>
</evidence>
<accession>A0ABS2C587</accession>
<dbReference type="RefSeq" id="WP_203585587.1">
    <property type="nucleotide sequence ID" value="NZ_JACOPV010000019.1"/>
</dbReference>
<feature type="transmembrane region" description="Helical" evidence="1">
    <location>
        <begin position="122"/>
        <end position="146"/>
    </location>
</feature>
<name>A0ABS2C587_9PSED</name>
<gene>
    <name evidence="2" type="ORF">H8F21_25340</name>
</gene>
<keyword evidence="1" id="KW-0472">Membrane</keyword>
<dbReference type="InterPro" id="IPR007339">
    <property type="entry name" value="RclC-like"/>
</dbReference>
<sequence>MKPSVFTHLLHSDIEIKFIRWTLVMIFVLFGYAKWFPYEAQGLLPLIGNSPVLGWMHTLFGIQGASYALGVAEWTIGLGLVLGAWFPRVSVLASAGSVATYLTTITLIFSTPGGWEASAGGFPAMGGATGFLLKDVVLLAASLALLKHSVLQVLPGLQKPKAAV</sequence>
<feature type="transmembrane region" description="Helical" evidence="1">
    <location>
        <begin position="21"/>
        <end position="38"/>
    </location>
</feature>
<dbReference type="Proteomes" id="UP000745663">
    <property type="component" value="Unassembled WGS sequence"/>
</dbReference>
<dbReference type="EMBL" id="JACOPV010000019">
    <property type="protein sequence ID" value="MBM5460895.1"/>
    <property type="molecule type" value="Genomic_DNA"/>
</dbReference>
<evidence type="ECO:0000313" key="3">
    <source>
        <dbReference type="Proteomes" id="UP000745663"/>
    </source>
</evidence>
<dbReference type="PIRSF" id="PIRSF028065">
    <property type="entry name" value="UCP028065"/>
    <property type="match status" value="1"/>
</dbReference>
<keyword evidence="3" id="KW-1185">Reference proteome</keyword>